<dbReference type="Pfam" id="PF03279">
    <property type="entry name" value="Lip_A_acyltrans"/>
    <property type="match status" value="1"/>
</dbReference>
<sequence>MLTKILSKLGIAMLYLISFLPFWLLYKISDLLFIVLYHVMHYRRDVVQANLRNSFPEKNGAELKVIEKEYYSYLADLSVETVKLFTISEKEVMKRMRCTNFDLIQGYFAQGKSVIGALGHYGNWELAAHCLSLLTQTERRIIVYKPLTNKTFDNAFIKVRSRFGATLVAMQNTMRTLVSYKKETTISVLVSDQTPVQSEANYFTEFLNQPTAVFLGVEKLSKLLNNVVVFCDIRRIKRGYYTVTFVPLFDDAKNTAEYEITREHVRYLENVIKQEPAYWLWSHKRWKFTPPHSN</sequence>
<dbReference type="InterPro" id="IPR004960">
    <property type="entry name" value="LipA_acyltrans"/>
</dbReference>
<dbReference type="RefSeq" id="WP_100341544.1">
    <property type="nucleotide sequence ID" value="NZ_PGFJ01000002.1"/>
</dbReference>
<evidence type="ECO:0000256" key="4">
    <source>
        <dbReference type="ARBA" id="ARBA00022679"/>
    </source>
</evidence>
<proteinExistence type="predicted"/>
<dbReference type="PIRSF" id="PIRSF026649">
    <property type="entry name" value="MsbB"/>
    <property type="match status" value="1"/>
</dbReference>
<keyword evidence="3" id="KW-0997">Cell inner membrane</keyword>
<keyword evidence="6" id="KW-0012">Acyltransferase</keyword>
<dbReference type="Proteomes" id="UP000242687">
    <property type="component" value="Unassembled WGS sequence"/>
</dbReference>
<dbReference type="PANTHER" id="PTHR30606">
    <property type="entry name" value="LIPID A BIOSYNTHESIS LAUROYL ACYLTRANSFERASE"/>
    <property type="match status" value="1"/>
</dbReference>
<organism evidence="8 9">
    <name type="scientific">Mucilaginibacter auburnensis</name>
    <dbReference type="NCBI Taxonomy" id="1457233"/>
    <lineage>
        <taxon>Bacteria</taxon>
        <taxon>Pseudomonadati</taxon>
        <taxon>Bacteroidota</taxon>
        <taxon>Sphingobacteriia</taxon>
        <taxon>Sphingobacteriales</taxon>
        <taxon>Sphingobacteriaceae</taxon>
        <taxon>Mucilaginibacter</taxon>
    </lineage>
</organism>
<dbReference type="GO" id="GO:0016746">
    <property type="term" value="F:acyltransferase activity"/>
    <property type="evidence" value="ECO:0007669"/>
    <property type="project" value="UniProtKB-KW"/>
</dbReference>
<keyword evidence="7" id="KW-0812">Transmembrane</keyword>
<keyword evidence="5 7" id="KW-0472">Membrane</keyword>
<comment type="caution">
    <text evidence="8">The sequence shown here is derived from an EMBL/GenBank/DDBJ whole genome shotgun (WGS) entry which is preliminary data.</text>
</comment>
<evidence type="ECO:0000256" key="3">
    <source>
        <dbReference type="ARBA" id="ARBA00022519"/>
    </source>
</evidence>
<dbReference type="CDD" id="cd07984">
    <property type="entry name" value="LPLAT_LABLAT-like"/>
    <property type="match status" value="1"/>
</dbReference>
<protein>
    <submittedName>
        <fullName evidence="8">KDO2-lipid IV(A) lauroyltransferase</fullName>
    </submittedName>
</protein>
<evidence type="ECO:0000313" key="8">
    <source>
        <dbReference type="EMBL" id="PJJ79183.1"/>
    </source>
</evidence>
<evidence type="ECO:0000256" key="7">
    <source>
        <dbReference type="SAM" id="Phobius"/>
    </source>
</evidence>
<dbReference type="PANTHER" id="PTHR30606:SF10">
    <property type="entry name" value="PHOSPHATIDYLINOSITOL MANNOSIDE ACYLTRANSFERASE"/>
    <property type="match status" value="1"/>
</dbReference>
<keyword evidence="2" id="KW-1003">Cell membrane</keyword>
<keyword evidence="4 8" id="KW-0808">Transferase</keyword>
<evidence type="ECO:0000256" key="2">
    <source>
        <dbReference type="ARBA" id="ARBA00022475"/>
    </source>
</evidence>
<dbReference type="GO" id="GO:0005886">
    <property type="term" value="C:plasma membrane"/>
    <property type="evidence" value="ECO:0007669"/>
    <property type="project" value="UniProtKB-SubCell"/>
</dbReference>
<evidence type="ECO:0000256" key="5">
    <source>
        <dbReference type="ARBA" id="ARBA00023136"/>
    </source>
</evidence>
<evidence type="ECO:0000256" key="1">
    <source>
        <dbReference type="ARBA" id="ARBA00004533"/>
    </source>
</evidence>
<keyword evidence="9" id="KW-1185">Reference proteome</keyword>
<dbReference type="OrthoDB" id="9801955at2"/>
<name>A0A2H9VLJ0_9SPHI</name>
<evidence type="ECO:0000313" key="9">
    <source>
        <dbReference type="Proteomes" id="UP000242687"/>
    </source>
</evidence>
<dbReference type="EMBL" id="PGFJ01000002">
    <property type="protein sequence ID" value="PJJ79183.1"/>
    <property type="molecule type" value="Genomic_DNA"/>
</dbReference>
<comment type="subcellular location">
    <subcellularLocation>
        <location evidence="1">Cell inner membrane</location>
    </subcellularLocation>
</comment>
<dbReference type="GO" id="GO:0009247">
    <property type="term" value="P:glycolipid biosynthetic process"/>
    <property type="evidence" value="ECO:0007669"/>
    <property type="project" value="UniProtKB-ARBA"/>
</dbReference>
<reference evidence="8 9" key="1">
    <citation type="submission" date="2017-11" db="EMBL/GenBank/DDBJ databases">
        <title>Genomic Encyclopedia of Archaeal and Bacterial Type Strains, Phase II (KMG-II): From Individual Species to Whole Genera.</title>
        <authorList>
            <person name="Goeker M."/>
        </authorList>
    </citation>
    <scope>NUCLEOTIDE SEQUENCE [LARGE SCALE GENOMIC DNA]</scope>
    <source>
        <strain evidence="8 9">DSM 28175</strain>
    </source>
</reference>
<evidence type="ECO:0000256" key="6">
    <source>
        <dbReference type="ARBA" id="ARBA00023315"/>
    </source>
</evidence>
<accession>A0A2H9VLJ0</accession>
<gene>
    <name evidence="8" type="ORF">CLV57_2308</name>
</gene>
<keyword evidence="7" id="KW-1133">Transmembrane helix</keyword>
<feature type="transmembrane region" description="Helical" evidence="7">
    <location>
        <begin position="12"/>
        <end position="40"/>
    </location>
</feature>
<dbReference type="AlphaFoldDB" id="A0A2H9VLJ0"/>